<proteinExistence type="predicted"/>
<keyword evidence="1" id="KW-0472">Membrane</keyword>
<dbReference type="EMBL" id="JAKILK010000002">
    <property type="protein sequence ID" value="MCL1116511.1"/>
    <property type="molecule type" value="Genomic_DNA"/>
</dbReference>
<evidence type="ECO:0000256" key="1">
    <source>
        <dbReference type="SAM" id="Phobius"/>
    </source>
</evidence>
<protein>
    <submittedName>
        <fullName evidence="2">Uncharacterized protein</fullName>
    </submittedName>
</protein>
<organism evidence="2 3">
    <name type="scientific">Shewanella aestuarii</name>
    <dbReference type="NCBI Taxonomy" id="1028752"/>
    <lineage>
        <taxon>Bacteria</taxon>
        <taxon>Pseudomonadati</taxon>
        <taxon>Pseudomonadota</taxon>
        <taxon>Gammaproteobacteria</taxon>
        <taxon>Alteromonadales</taxon>
        <taxon>Shewanellaceae</taxon>
        <taxon>Shewanella</taxon>
    </lineage>
</organism>
<evidence type="ECO:0000313" key="3">
    <source>
        <dbReference type="Proteomes" id="UP001203212"/>
    </source>
</evidence>
<dbReference type="Proteomes" id="UP001203212">
    <property type="component" value="Unassembled WGS sequence"/>
</dbReference>
<reference evidence="2 3" key="1">
    <citation type="submission" date="2022-01" db="EMBL/GenBank/DDBJ databases">
        <title>Whole genome-based taxonomy of the Shewanellaceae.</title>
        <authorList>
            <person name="Martin-Rodriguez A.J."/>
        </authorList>
    </citation>
    <scope>NUCLEOTIDE SEQUENCE [LARGE SCALE GENOMIC DNA]</scope>
    <source>
        <strain evidence="2 3">JCM 17801</strain>
    </source>
</reference>
<accession>A0ABT0KYJ0</accession>
<comment type="caution">
    <text evidence="2">The sequence shown here is derived from an EMBL/GenBank/DDBJ whole genome shotgun (WGS) entry which is preliminary data.</text>
</comment>
<keyword evidence="1" id="KW-1133">Transmembrane helix</keyword>
<dbReference type="RefSeq" id="WP_188840094.1">
    <property type="nucleotide sequence ID" value="NZ_BMOT01000002.1"/>
</dbReference>
<sequence length="74" mass="8320">MKTAIQTSSEAPKTIAEECELLTLELSKLELEKLKLSKVVLYLKLVQLIIFIPLGAVLLVLMARNWDQLLQLLG</sequence>
<gene>
    <name evidence="2" type="ORF">L2689_04535</name>
</gene>
<feature type="transmembrane region" description="Helical" evidence="1">
    <location>
        <begin position="41"/>
        <end position="63"/>
    </location>
</feature>
<evidence type="ECO:0000313" key="2">
    <source>
        <dbReference type="EMBL" id="MCL1116511.1"/>
    </source>
</evidence>
<keyword evidence="3" id="KW-1185">Reference proteome</keyword>
<keyword evidence="1" id="KW-0812">Transmembrane</keyword>
<name>A0ABT0KYJ0_9GAMM</name>